<accession>A0A1V2H4F4</accession>
<keyword evidence="5 7" id="KW-1133">Transmembrane helix</keyword>
<evidence type="ECO:0000256" key="7">
    <source>
        <dbReference type="SAM" id="Phobius"/>
    </source>
</evidence>
<evidence type="ECO:0000256" key="4">
    <source>
        <dbReference type="ARBA" id="ARBA00022692"/>
    </source>
</evidence>
<dbReference type="InterPro" id="IPR002191">
    <property type="entry name" value="Bac_export_3"/>
</dbReference>
<dbReference type="AlphaFoldDB" id="A0A1V2H4F4"/>
<evidence type="ECO:0008006" key="10">
    <source>
        <dbReference type="Google" id="ProtNLM"/>
    </source>
</evidence>
<dbReference type="PANTHER" id="PTHR34040">
    <property type="entry name" value="FLAGELLAR BIOSYNTHETIC PROTEIN FLIQ"/>
    <property type="match status" value="1"/>
</dbReference>
<dbReference type="Pfam" id="PF01313">
    <property type="entry name" value="Bac_export_3"/>
    <property type="match status" value="1"/>
</dbReference>
<keyword evidence="4 7" id="KW-0812">Transmembrane</keyword>
<name>A0A1V2H4F4_9PROT</name>
<dbReference type="GO" id="GO:0005886">
    <property type="term" value="C:plasma membrane"/>
    <property type="evidence" value="ECO:0007669"/>
    <property type="project" value="UniProtKB-SubCell"/>
</dbReference>
<dbReference type="Proteomes" id="UP000188879">
    <property type="component" value="Unassembled WGS sequence"/>
</dbReference>
<evidence type="ECO:0000256" key="1">
    <source>
        <dbReference type="ARBA" id="ARBA00004651"/>
    </source>
</evidence>
<keyword evidence="9" id="KW-1185">Reference proteome</keyword>
<reference evidence="8 9" key="1">
    <citation type="submission" date="2016-10" db="EMBL/GenBank/DDBJ databases">
        <title>Draft Genome sequence of Roseomonas sp. strain M3.</title>
        <authorList>
            <person name="Subhash Y."/>
            <person name="Lee S."/>
        </authorList>
    </citation>
    <scope>NUCLEOTIDE SEQUENCE [LARGE SCALE GENOMIC DNA]</scope>
    <source>
        <strain evidence="8 9">M3</strain>
    </source>
</reference>
<evidence type="ECO:0000313" key="8">
    <source>
        <dbReference type="EMBL" id="ONG54455.1"/>
    </source>
</evidence>
<gene>
    <name evidence="8" type="ORF">BKE38_10195</name>
</gene>
<evidence type="ECO:0000313" key="9">
    <source>
        <dbReference type="Proteomes" id="UP000188879"/>
    </source>
</evidence>
<protein>
    <recommendedName>
        <fullName evidence="10">Flagellar biosynthetic protein FliQ</fullName>
    </recommendedName>
</protein>
<dbReference type="PIRSF" id="PIRSF004669">
    <property type="entry name" value="FliQ"/>
    <property type="match status" value="1"/>
</dbReference>
<evidence type="ECO:0000256" key="5">
    <source>
        <dbReference type="ARBA" id="ARBA00022989"/>
    </source>
</evidence>
<comment type="caution">
    <text evidence="8">The sequence shown here is derived from an EMBL/GenBank/DDBJ whole genome shotgun (WGS) entry which is preliminary data.</text>
</comment>
<dbReference type="PRINTS" id="PR00952">
    <property type="entry name" value="TYPE3IMQPROT"/>
</dbReference>
<feature type="transmembrane region" description="Helical" evidence="7">
    <location>
        <begin position="12"/>
        <end position="38"/>
    </location>
</feature>
<comment type="subcellular location">
    <subcellularLocation>
        <location evidence="1">Cell membrane</location>
        <topology evidence="1">Multi-pass membrane protein</topology>
    </subcellularLocation>
</comment>
<dbReference type="RefSeq" id="WP_076957254.1">
    <property type="nucleotide sequence ID" value="NZ_MLCO01000083.1"/>
</dbReference>
<dbReference type="GO" id="GO:0009306">
    <property type="term" value="P:protein secretion"/>
    <property type="evidence" value="ECO:0007669"/>
    <property type="project" value="InterPro"/>
</dbReference>
<organism evidence="8 9">
    <name type="scientific">Teichococcus deserti</name>
    <dbReference type="NCBI Taxonomy" id="1817963"/>
    <lineage>
        <taxon>Bacteria</taxon>
        <taxon>Pseudomonadati</taxon>
        <taxon>Pseudomonadota</taxon>
        <taxon>Alphaproteobacteria</taxon>
        <taxon>Acetobacterales</taxon>
        <taxon>Roseomonadaceae</taxon>
        <taxon>Roseomonas</taxon>
    </lineage>
</organism>
<evidence type="ECO:0000256" key="6">
    <source>
        <dbReference type="ARBA" id="ARBA00023136"/>
    </source>
</evidence>
<evidence type="ECO:0000256" key="3">
    <source>
        <dbReference type="ARBA" id="ARBA00022475"/>
    </source>
</evidence>
<dbReference type="EMBL" id="MLCO01000083">
    <property type="protein sequence ID" value="ONG54455.1"/>
    <property type="molecule type" value="Genomic_DNA"/>
</dbReference>
<keyword evidence="6 7" id="KW-0472">Membrane</keyword>
<feature type="transmembrane region" description="Helical" evidence="7">
    <location>
        <begin position="50"/>
        <end position="73"/>
    </location>
</feature>
<comment type="similarity">
    <text evidence="2">Belongs to the FliQ/MopD/SpaQ family.</text>
</comment>
<evidence type="ECO:0000256" key="2">
    <source>
        <dbReference type="ARBA" id="ARBA00006156"/>
    </source>
</evidence>
<keyword evidence="3" id="KW-1003">Cell membrane</keyword>
<proteinExistence type="inferred from homology"/>
<sequence>MESDAIALAGQQALWTCLLIGGPLLGILLVVGLSVAILQALTQVQEAALAFVPKMLALGLALLFGSSAAIAVMRGFTEGLFDQIVALGGVR</sequence>
<dbReference type="PANTHER" id="PTHR34040:SF2">
    <property type="entry name" value="FLAGELLAR BIOSYNTHETIC PROTEIN FLIQ"/>
    <property type="match status" value="1"/>
</dbReference>